<feature type="transmembrane region" description="Helical" evidence="7">
    <location>
        <begin position="546"/>
        <end position="567"/>
    </location>
</feature>
<protein>
    <submittedName>
        <fullName evidence="9">Putative copper resistance protein D</fullName>
    </submittedName>
</protein>
<gene>
    <name evidence="9" type="ORF">SAMN05444320_11613</name>
</gene>
<feature type="transmembrane region" description="Helical" evidence="7">
    <location>
        <begin position="514"/>
        <end position="534"/>
    </location>
</feature>
<evidence type="ECO:0000256" key="5">
    <source>
        <dbReference type="ARBA" id="ARBA00023136"/>
    </source>
</evidence>
<dbReference type="STRING" id="2017.SAMN05444320_11613"/>
<sequence>MSPLRGAAYPRPVPSDAPAPLSTGDDTVGPRPSRPVLSIAALLLPGVALAAVLAAAITSVTAGDVLAALGLPDPGALTRLGLPVARVVAESGAVVCVGSLLFAAFLVPPQKSGTLSADGYAALRTAGWSGLAWLLGSVALVPFIAADVAGRPVGEILRPRVLFDLVDAVEQARSWTITALVALVVTVGCRVVLTWGWTVVLFGASLAGLLPVVVSGHSASGGAHDLATNSLLYHLFGAALWIGGLVALIAHAARRGDHLALAARRFSLVALVCWLAMAFSGVVNALVRLPLSELVTSDYGRLVLAKIGALLVLFWFGYAQRRRGVRAVVEKGNPGALLRLGAVEVLVMLATVGLSVALGRTPPPGSLGVIPGPLERLIGYDLHGPPTLARLLLDWRFDLVYGAGALVLGGLYLAGVVRLRRRGDRWPVGRTIAWLGGCLSLLVATSSGIGRYSPAMFSVHMGGHMILSMLVPILLVLGAPVTLALRALKPAGREGPPGPREWLLAFVHSPVSRVLTHPLVALALFVGSFYGLYFSGLFDVALQEHWAHLAMNAHFLIAGYVFFWPVIGIDPSPRPLPPLARFGIMFAAMSFHAFFGIALMMSRSVIGEIFYRDLNLPWVTDLLADQRLGGGLSWATGEIPVVFVVVALVVQWARADERTARRTDRRADADGDADLTAYNAMLAKLAGNDRGPRA</sequence>
<reference evidence="9 10" key="1">
    <citation type="submission" date="2016-11" db="EMBL/GenBank/DDBJ databases">
        <authorList>
            <person name="Jaros S."/>
            <person name="Januszkiewicz K."/>
            <person name="Wedrychowicz H."/>
        </authorList>
    </citation>
    <scope>NUCLEOTIDE SEQUENCE [LARGE SCALE GENOMIC DNA]</scope>
    <source>
        <strain evidence="9 10">DSM 44523</strain>
    </source>
</reference>
<dbReference type="GO" id="GO:0005886">
    <property type="term" value="C:plasma membrane"/>
    <property type="evidence" value="ECO:0007669"/>
    <property type="project" value="UniProtKB-SubCell"/>
</dbReference>
<dbReference type="PANTHER" id="PTHR34820:SF4">
    <property type="entry name" value="INNER MEMBRANE PROTEIN YEBZ"/>
    <property type="match status" value="1"/>
</dbReference>
<evidence type="ECO:0000256" key="4">
    <source>
        <dbReference type="ARBA" id="ARBA00022989"/>
    </source>
</evidence>
<evidence type="ECO:0000256" key="3">
    <source>
        <dbReference type="ARBA" id="ARBA00022692"/>
    </source>
</evidence>
<feature type="transmembrane region" description="Helical" evidence="7">
    <location>
        <begin position="83"/>
        <end position="107"/>
    </location>
</feature>
<dbReference type="InterPro" id="IPR019108">
    <property type="entry name" value="Caa3_assmbl_CtaG-rel"/>
</dbReference>
<feature type="transmembrane region" description="Helical" evidence="7">
    <location>
        <begin position="579"/>
        <end position="601"/>
    </location>
</feature>
<dbReference type="GO" id="GO:0006825">
    <property type="term" value="P:copper ion transport"/>
    <property type="evidence" value="ECO:0007669"/>
    <property type="project" value="InterPro"/>
</dbReference>
<organism evidence="9 10">
    <name type="scientific">Streptoalloteichus hindustanus</name>
    <dbReference type="NCBI Taxonomy" id="2017"/>
    <lineage>
        <taxon>Bacteria</taxon>
        <taxon>Bacillati</taxon>
        <taxon>Actinomycetota</taxon>
        <taxon>Actinomycetes</taxon>
        <taxon>Pseudonocardiales</taxon>
        <taxon>Pseudonocardiaceae</taxon>
        <taxon>Streptoalloteichus</taxon>
    </lineage>
</organism>
<evidence type="ECO:0000259" key="8">
    <source>
        <dbReference type="Pfam" id="PF05425"/>
    </source>
</evidence>
<dbReference type="PANTHER" id="PTHR34820">
    <property type="entry name" value="INNER MEMBRANE PROTEIN YEBZ"/>
    <property type="match status" value="1"/>
</dbReference>
<feature type="domain" description="Copper resistance protein D" evidence="8">
    <location>
        <begin position="262"/>
        <end position="358"/>
    </location>
</feature>
<feature type="transmembrane region" description="Helical" evidence="7">
    <location>
        <begin position="632"/>
        <end position="653"/>
    </location>
</feature>
<dbReference type="Pfam" id="PF09678">
    <property type="entry name" value="Caa3_CtaG"/>
    <property type="match status" value="1"/>
</dbReference>
<evidence type="ECO:0000256" key="7">
    <source>
        <dbReference type="SAM" id="Phobius"/>
    </source>
</evidence>
<dbReference type="AlphaFoldDB" id="A0A1M5NKK6"/>
<dbReference type="InterPro" id="IPR032694">
    <property type="entry name" value="CopC/D"/>
</dbReference>
<feature type="transmembrane region" description="Helical" evidence="7">
    <location>
        <begin position="128"/>
        <end position="154"/>
    </location>
</feature>
<keyword evidence="4 7" id="KW-1133">Transmembrane helix</keyword>
<evidence type="ECO:0000313" key="9">
    <source>
        <dbReference type="EMBL" id="SHG89719.1"/>
    </source>
</evidence>
<feature type="transmembrane region" description="Helical" evidence="7">
    <location>
        <begin position="299"/>
        <end position="316"/>
    </location>
</feature>
<proteinExistence type="predicted"/>
<feature type="transmembrane region" description="Helical" evidence="7">
    <location>
        <begin position="174"/>
        <end position="193"/>
    </location>
</feature>
<dbReference type="Pfam" id="PF05425">
    <property type="entry name" value="CopD"/>
    <property type="match status" value="1"/>
</dbReference>
<accession>A0A1M5NKK6</accession>
<dbReference type="Proteomes" id="UP000184501">
    <property type="component" value="Unassembled WGS sequence"/>
</dbReference>
<keyword evidence="2" id="KW-1003">Cell membrane</keyword>
<dbReference type="InterPro" id="IPR008457">
    <property type="entry name" value="Cu-R_CopD_dom"/>
</dbReference>
<evidence type="ECO:0000256" key="2">
    <source>
        <dbReference type="ARBA" id="ARBA00022475"/>
    </source>
</evidence>
<feature type="transmembrane region" description="Helical" evidence="7">
    <location>
        <begin position="337"/>
        <end position="358"/>
    </location>
</feature>
<feature type="transmembrane region" description="Helical" evidence="7">
    <location>
        <begin position="465"/>
        <end position="485"/>
    </location>
</feature>
<keyword evidence="10" id="KW-1185">Reference proteome</keyword>
<keyword evidence="5 7" id="KW-0472">Membrane</keyword>
<evidence type="ECO:0000313" key="10">
    <source>
        <dbReference type="Proteomes" id="UP000184501"/>
    </source>
</evidence>
<evidence type="ECO:0000256" key="1">
    <source>
        <dbReference type="ARBA" id="ARBA00004651"/>
    </source>
</evidence>
<name>A0A1M5NKK6_STRHI</name>
<feature type="transmembrane region" description="Helical" evidence="7">
    <location>
        <begin position="200"/>
        <end position="219"/>
    </location>
</feature>
<feature type="transmembrane region" description="Helical" evidence="7">
    <location>
        <begin position="399"/>
        <end position="419"/>
    </location>
</feature>
<keyword evidence="3 7" id="KW-0812">Transmembrane</keyword>
<comment type="subcellular location">
    <subcellularLocation>
        <location evidence="1">Cell membrane</location>
        <topology evidence="1">Multi-pass membrane protein</topology>
    </subcellularLocation>
</comment>
<feature type="transmembrane region" description="Helical" evidence="7">
    <location>
        <begin position="431"/>
        <end position="453"/>
    </location>
</feature>
<evidence type="ECO:0000256" key="6">
    <source>
        <dbReference type="SAM" id="MobiDB-lite"/>
    </source>
</evidence>
<feature type="transmembrane region" description="Helical" evidence="7">
    <location>
        <begin position="265"/>
        <end position="287"/>
    </location>
</feature>
<feature type="transmembrane region" description="Helical" evidence="7">
    <location>
        <begin position="231"/>
        <end position="253"/>
    </location>
</feature>
<feature type="region of interest" description="Disordered" evidence="6">
    <location>
        <begin position="1"/>
        <end position="30"/>
    </location>
</feature>
<dbReference type="EMBL" id="FQVN01000016">
    <property type="protein sequence ID" value="SHG89719.1"/>
    <property type="molecule type" value="Genomic_DNA"/>
</dbReference>
<feature type="transmembrane region" description="Helical" evidence="7">
    <location>
        <begin position="39"/>
        <end position="63"/>
    </location>
</feature>